<evidence type="ECO:0000313" key="1">
    <source>
        <dbReference type="EMBL" id="KAJ9097357.1"/>
    </source>
</evidence>
<dbReference type="EMBL" id="JASBWR010000087">
    <property type="protein sequence ID" value="KAJ9097357.1"/>
    <property type="molecule type" value="Genomic_DNA"/>
</dbReference>
<accession>A0ACC2VDG5</accession>
<dbReference type="Proteomes" id="UP001241377">
    <property type="component" value="Unassembled WGS sequence"/>
</dbReference>
<reference evidence="1" key="1">
    <citation type="submission" date="2023-04" db="EMBL/GenBank/DDBJ databases">
        <title>Draft Genome sequencing of Naganishia species isolated from polar environments using Oxford Nanopore Technology.</title>
        <authorList>
            <person name="Leo P."/>
            <person name="Venkateswaran K."/>
        </authorList>
    </citation>
    <scope>NUCLEOTIDE SEQUENCE</scope>
    <source>
        <strain evidence="1">MNA-CCFEE 5261</strain>
    </source>
</reference>
<gene>
    <name evidence="1" type="ORF">QFC19_006825</name>
</gene>
<keyword evidence="2" id="KW-1185">Reference proteome</keyword>
<proteinExistence type="predicted"/>
<sequence>MATLAANGRPPYFHPASPASNSALQHCSTTEIQLASTSISGVEDCANEGGSPFAASRSTILPALINNTSMSMLNGEDYVGSLFEYANTVNTHDPATHSISTKDFDDVGQSSDATGPEFVGSAARIRAFGLAKRLSGRSRSELSSDASRRSGSTSTTQIINERDYGSRTTPSLSTPINFTQKTVLKTSFLAASPLPDLRSIITPIEPLPSGTPVSKQLIAARGIMKDPNTPGSGQSVRFFSRDTYQTSSVADHVSRETRGNHSASSPAADVLLSNPDISQDLLVDSHTSISPESNSRQSMRLSKEPSSFEQQTVATRDNSASSPPEPTSTSNESQMVHQSTPEKLHQQERPRHHLNCTTQAEVSRKSDVFGDALAVVSHSTKPTFFASSTQSPSSTCGPQKVFATHNTSGEHTSAHSILGNSTRGNITMYPPGAYNSKASVQERASDNSFACRGPSAVIQSQTANVPSGPELIVLDDSSDLSSSCDNFHDSSALLKVDETVYVTPESSRRRFTRSGPSQTSHTSHLSHDSLSSQVLEEEVVEDVFAAHRRELAAIRKDRDGWKNLCTSLMEVTEASFAPDTCNAAPHLREDRDTDAESGSLQGEAKESPETASTIGSSTIPRETTYATSKLIDDPAARLRDDLWDMQIRLESKQKECEQERSRADRFEVQLESQQAVMTQMRQENDILVRDTRDADVKLELHARERESKVRQQLAEQIQHISAALEEAQQHNEHLLLTTQQQQDDIQTLKSNLEDQQRDLEQQSHIARELEVQKGLHVKLLHELQSEKDRTHGLETTLEDRQETIHQLELQLDQERQARIKVETSDELESLHEVLAKETQRNIELSSIITDQEEVIQDLKAEIDQQQSNQKRELITRDERIKELESAYHEQVQENREQYLQLEGAIEEREAKYAERLGELEVISDDQEREIQRLQAKIETLQGELITEARNTEDLQRLEIELNEREEYIQKLTQTITERSQKIKQYEASLTDLKRQAADDVFESTKRERRIEKLLDDREMLNIAVEQLQIQIQLVSTSQ</sequence>
<comment type="caution">
    <text evidence="1">The sequence shown here is derived from an EMBL/GenBank/DDBJ whole genome shotgun (WGS) entry which is preliminary data.</text>
</comment>
<protein>
    <submittedName>
        <fullName evidence="1">Uncharacterized protein</fullName>
    </submittedName>
</protein>
<evidence type="ECO:0000313" key="2">
    <source>
        <dbReference type="Proteomes" id="UP001241377"/>
    </source>
</evidence>
<organism evidence="1 2">
    <name type="scientific">Naganishia cerealis</name>
    <dbReference type="NCBI Taxonomy" id="610337"/>
    <lineage>
        <taxon>Eukaryota</taxon>
        <taxon>Fungi</taxon>
        <taxon>Dikarya</taxon>
        <taxon>Basidiomycota</taxon>
        <taxon>Agaricomycotina</taxon>
        <taxon>Tremellomycetes</taxon>
        <taxon>Filobasidiales</taxon>
        <taxon>Filobasidiaceae</taxon>
        <taxon>Naganishia</taxon>
    </lineage>
</organism>
<name>A0ACC2VDG5_9TREE</name>